<feature type="compositionally biased region" description="Basic residues" evidence="1">
    <location>
        <begin position="170"/>
        <end position="179"/>
    </location>
</feature>
<feature type="compositionally biased region" description="Basic and acidic residues" evidence="1">
    <location>
        <begin position="180"/>
        <end position="189"/>
    </location>
</feature>
<protein>
    <submittedName>
        <fullName evidence="2">Uncharacterized protein</fullName>
    </submittedName>
</protein>
<evidence type="ECO:0000313" key="3">
    <source>
        <dbReference type="Proteomes" id="UP000765509"/>
    </source>
</evidence>
<proteinExistence type="predicted"/>
<sequence>MLKWFIPEVKATIKSNNMDLDKEEARRGPDLASLPQEIQVWRIPELPPIPQASIEIYQSQYKNWYRAAKEEEWEICPSLWQGAMKSYLHIKSFLGQERTIEHLGEWNPFSCKNKVKKIKNWLKNQSLFRPEDGLVNYPSFGERRPVSSNNSKKATEMSKKKPKGPEKKQKGLKNHQGKGKGKENWDRPHSQGYRIPKLEFSAVDSVFNMARMLLEFTAKEDERIKRTLSHK</sequence>
<evidence type="ECO:0000313" key="2">
    <source>
        <dbReference type="EMBL" id="MBW0514933.1"/>
    </source>
</evidence>
<accession>A0A9Q3E9P6</accession>
<reference evidence="2" key="1">
    <citation type="submission" date="2021-03" db="EMBL/GenBank/DDBJ databases">
        <title>Draft genome sequence of rust myrtle Austropuccinia psidii MF-1, a brazilian biotype.</title>
        <authorList>
            <person name="Quecine M.C."/>
            <person name="Pachon D.M.R."/>
            <person name="Bonatelli M.L."/>
            <person name="Correr F.H."/>
            <person name="Franceschini L.M."/>
            <person name="Leite T.F."/>
            <person name="Margarido G.R.A."/>
            <person name="Almeida C.A."/>
            <person name="Ferrarezi J.A."/>
            <person name="Labate C.A."/>
        </authorList>
    </citation>
    <scope>NUCLEOTIDE SEQUENCE</scope>
    <source>
        <strain evidence="2">MF-1</strain>
    </source>
</reference>
<dbReference type="EMBL" id="AVOT02024323">
    <property type="protein sequence ID" value="MBW0514933.1"/>
    <property type="molecule type" value="Genomic_DNA"/>
</dbReference>
<gene>
    <name evidence="2" type="ORF">O181_054648</name>
</gene>
<name>A0A9Q3E9P6_9BASI</name>
<dbReference type="AlphaFoldDB" id="A0A9Q3E9P6"/>
<dbReference type="Proteomes" id="UP000765509">
    <property type="component" value="Unassembled WGS sequence"/>
</dbReference>
<organism evidence="2 3">
    <name type="scientific">Austropuccinia psidii MF-1</name>
    <dbReference type="NCBI Taxonomy" id="1389203"/>
    <lineage>
        <taxon>Eukaryota</taxon>
        <taxon>Fungi</taxon>
        <taxon>Dikarya</taxon>
        <taxon>Basidiomycota</taxon>
        <taxon>Pucciniomycotina</taxon>
        <taxon>Pucciniomycetes</taxon>
        <taxon>Pucciniales</taxon>
        <taxon>Sphaerophragmiaceae</taxon>
        <taxon>Austropuccinia</taxon>
    </lineage>
</organism>
<feature type="region of interest" description="Disordered" evidence="1">
    <location>
        <begin position="139"/>
        <end position="191"/>
    </location>
</feature>
<keyword evidence="3" id="KW-1185">Reference proteome</keyword>
<comment type="caution">
    <text evidence="2">The sequence shown here is derived from an EMBL/GenBank/DDBJ whole genome shotgun (WGS) entry which is preliminary data.</text>
</comment>
<feature type="compositionally biased region" description="Basic and acidic residues" evidence="1">
    <location>
        <begin position="153"/>
        <end position="169"/>
    </location>
</feature>
<evidence type="ECO:0000256" key="1">
    <source>
        <dbReference type="SAM" id="MobiDB-lite"/>
    </source>
</evidence>